<dbReference type="EMBL" id="JAUOPB010000005">
    <property type="protein sequence ID" value="MDO6422503.1"/>
    <property type="molecule type" value="Genomic_DNA"/>
</dbReference>
<name>A0AAW7X7M5_9GAMM</name>
<dbReference type="Gene3D" id="3.30.300.20">
    <property type="match status" value="1"/>
</dbReference>
<dbReference type="InterPro" id="IPR023799">
    <property type="entry name" value="RbfA_dom_sf"/>
</dbReference>
<evidence type="ECO:0000313" key="4">
    <source>
        <dbReference type="Proteomes" id="UP001169760"/>
    </source>
</evidence>
<comment type="caution">
    <text evidence="3">The sequence shown here is derived from an EMBL/GenBank/DDBJ whole genome shotgun (WGS) entry which is preliminary data.</text>
</comment>
<dbReference type="GO" id="GO:0043024">
    <property type="term" value="F:ribosomal small subunit binding"/>
    <property type="evidence" value="ECO:0007669"/>
    <property type="project" value="TreeGrafter"/>
</dbReference>
<dbReference type="InterPro" id="IPR000238">
    <property type="entry name" value="RbfA"/>
</dbReference>
<dbReference type="InterPro" id="IPR015946">
    <property type="entry name" value="KH_dom-like_a/b"/>
</dbReference>
<dbReference type="Proteomes" id="UP001169760">
    <property type="component" value="Unassembled WGS sequence"/>
</dbReference>
<dbReference type="PANTHER" id="PTHR33515:SF1">
    <property type="entry name" value="RIBOSOME-BINDING FACTOR A, CHLOROPLASTIC-RELATED"/>
    <property type="match status" value="1"/>
</dbReference>
<evidence type="ECO:0000256" key="1">
    <source>
        <dbReference type="ARBA" id="ARBA00022517"/>
    </source>
</evidence>
<dbReference type="PROSITE" id="PS01319">
    <property type="entry name" value="RBFA"/>
    <property type="match status" value="1"/>
</dbReference>
<evidence type="ECO:0000313" key="3">
    <source>
        <dbReference type="EMBL" id="MDO6422503.1"/>
    </source>
</evidence>
<comment type="similarity">
    <text evidence="2">Belongs to the RbfA family.</text>
</comment>
<proteinExistence type="inferred from homology"/>
<gene>
    <name evidence="2 3" type="primary">rbfA</name>
    <name evidence="3" type="ORF">Q4521_08470</name>
</gene>
<dbReference type="GO" id="GO:0005829">
    <property type="term" value="C:cytosol"/>
    <property type="evidence" value="ECO:0007669"/>
    <property type="project" value="TreeGrafter"/>
</dbReference>
<dbReference type="SUPFAM" id="SSF89919">
    <property type="entry name" value="Ribosome-binding factor A, RbfA"/>
    <property type="match status" value="1"/>
</dbReference>
<dbReference type="InterPro" id="IPR020053">
    <property type="entry name" value="Ribosome-bd_factorA_CS"/>
</dbReference>
<comment type="subunit">
    <text evidence="2">Monomer. Binds 30S ribosomal subunits, but not 50S ribosomal subunits or 70S ribosomes.</text>
</comment>
<evidence type="ECO:0000256" key="2">
    <source>
        <dbReference type="HAMAP-Rule" id="MF_00003"/>
    </source>
</evidence>
<dbReference type="GO" id="GO:0030490">
    <property type="term" value="P:maturation of SSU-rRNA"/>
    <property type="evidence" value="ECO:0007669"/>
    <property type="project" value="UniProtKB-UniRule"/>
</dbReference>
<protein>
    <recommendedName>
        <fullName evidence="2">Ribosome-binding factor A</fullName>
    </recommendedName>
</protein>
<dbReference type="HAMAP" id="MF_00003">
    <property type="entry name" value="RbfA"/>
    <property type="match status" value="1"/>
</dbReference>
<dbReference type="Pfam" id="PF02033">
    <property type="entry name" value="RBFA"/>
    <property type="match status" value="1"/>
</dbReference>
<dbReference type="PANTHER" id="PTHR33515">
    <property type="entry name" value="RIBOSOME-BINDING FACTOR A, CHLOROPLASTIC-RELATED"/>
    <property type="match status" value="1"/>
</dbReference>
<keyword evidence="2" id="KW-0963">Cytoplasm</keyword>
<reference evidence="3" key="1">
    <citation type="submission" date="2023-07" db="EMBL/GenBank/DDBJ databases">
        <title>Genome content predicts the carbon catabolic preferences of heterotrophic bacteria.</title>
        <authorList>
            <person name="Gralka M."/>
        </authorList>
    </citation>
    <scope>NUCLEOTIDE SEQUENCE</scope>
    <source>
        <strain evidence="3">I3M17_2</strain>
    </source>
</reference>
<keyword evidence="1 2" id="KW-0690">Ribosome biogenesis</keyword>
<accession>A0AAW7X7M5</accession>
<sequence length="128" mass="14293">MPREFFRSDRIADAIQRSLARVIQTEVRDPRLGLVNINSVDVTRDLSIAKVYVTVVGAKEESESEVAVKVLNKAAGFLRNVIAKELTMRSAPRLSFFYDRTAVQGQNLANLIDRAVAADKQRSEDEGE</sequence>
<dbReference type="RefSeq" id="WP_303492491.1">
    <property type="nucleotide sequence ID" value="NZ_JAUOPB010000005.1"/>
</dbReference>
<comment type="subcellular location">
    <subcellularLocation>
        <location evidence="2">Cytoplasm</location>
    </subcellularLocation>
</comment>
<dbReference type="AlphaFoldDB" id="A0AAW7X7M5"/>
<organism evidence="3 4">
    <name type="scientific">Saccharophagus degradans</name>
    <dbReference type="NCBI Taxonomy" id="86304"/>
    <lineage>
        <taxon>Bacteria</taxon>
        <taxon>Pseudomonadati</taxon>
        <taxon>Pseudomonadota</taxon>
        <taxon>Gammaproteobacteria</taxon>
        <taxon>Cellvibrionales</taxon>
        <taxon>Cellvibrionaceae</taxon>
        <taxon>Saccharophagus</taxon>
    </lineage>
</organism>
<dbReference type="NCBIfam" id="TIGR00082">
    <property type="entry name" value="rbfA"/>
    <property type="match status" value="1"/>
</dbReference>
<comment type="function">
    <text evidence="2">One of several proteins that assist in the late maturation steps of the functional core of the 30S ribosomal subunit. Associates with free 30S ribosomal subunits (but not with 30S subunits that are part of 70S ribosomes or polysomes). Required for efficient processing of 16S rRNA. May interact with the 5'-terminal helix region of 16S rRNA.</text>
</comment>